<proteinExistence type="inferred from homology"/>
<protein>
    <submittedName>
        <fullName evidence="10">Outer membrane receptor for ferrienterochelin and colicin</fullName>
    </submittedName>
</protein>
<evidence type="ECO:0000256" key="7">
    <source>
        <dbReference type="PROSITE-ProRule" id="PRU01360"/>
    </source>
</evidence>
<keyword evidence="8" id="KW-0732">Signal</keyword>
<feature type="domain" description="TonB-dependent receptor plug" evidence="9">
    <location>
        <begin position="116"/>
        <end position="238"/>
    </location>
</feature>
<dbReference type="NCBIfam" id="TIGR04056">
    <property type="entry name" value="OMP_RagA_SusC"/>
    <property type="match status" value="1"/>
</dbReference>
<keyword evidence="10" id="KW-0675">Receptor</keyword>
<comment type="caution">
    <text evidence="10">The sequence shown here is derived from an EMBL/GenBank/DDBJ whole genome shotgun (WGS) entry which is preliminary data.</text>
</comment>
<keyword evidence="6 7" id="KW-0998">Cell outer membrane</keyword>
<comment type="subcellular location">
    <subcellularLocation>
        <location evidence="1 7">Cell outer membrane</location>
        <topology evidence="1 7">Multi-pass membrane protein</topology>
    </subcellularLocation>
</comment>
<evidence type="ECO:0000256" key="4">
    <source>
        <dbReference type="ARBA" id="ARBA00022692"/>
    </source>
</evidence>
<dbReference type="Gene3D" id="2.170.130.10">
    <property type="entry name" value="TonB-dependent receptor, plug domain"/>
    <property type="match status" value="1"/>
</dbReference>
<dbReference type="InterPro" id="IPR023997">
    <property type="entry name" value="TonB-dep_OMP_SusC/RagA_CS"/>
</dbReference>
<gene>
    <name evidence="10" type="ORF">ADICEAN_02304</name>
</gene>
<feature type="chain" id="PRO_5004081897" evidence="8">
    <location>
        <begin position="22"/>
        <end position="1047"/>
    </location>
</feature>
<keyword evidence="2 7" id="KW-0813">Transport</keyword>
<keyword evidence="11" id="KW-1185">Reference proteome</keyword>
<evidence type="ECO:0000256" key="5">
    <source>
        <dbReference type="ARBA" id="ARBA00023136"/>
    </source>
</evidence>
<evidence type="ECO:0000259" key="9">
    <source>
        <dbReference type="Pfam" id="PF07715"/>
    </source>
</evidence>
<dbReference type="Proteomes" id="UP000011910">
    <property type="component" value="Unassembled WGS sequence"/>
</dbReference>
<dbReference type="SUPFAM" id="SSF56935">
    <property type="entry name" value="Porins"/>
    <property type="match status" value="1"/>
</dbReference>
<dbReference type="eggNOG" id="COG4206">
    <property type="taxonomic scope" value="Bacteria"/>
</dbReference>
<dbReference type="AlphaFoldDB" id="M7N5I4"/>
<dbReference type="InterPro" id="IPR039426">
    <property type="entry name" value="TonB-dep_rcpt-like"/>
</dbReference>
<dbReference type="PATRIC" id="fig|1279009.4.peg.2336"/>
<evidence type="ECO:0000313" key="11">
    <source>
        <dbReference type="Proteomes" id="UP000011910"/>
    </source>
</evidence>
<dbReference type="PROSITE" id="PS52016">
    <property type="entry name" value="TONB_DEPENDENT_REC_3"/>
    <property type="match status" value="1"/>
</dbReference>
<dbReference type="GO" id="GO:0009279">
    <property type="term" value="C:cell outer membrane"/>
    <property type="evidence" value="ECO:0007669"/>
    <property type="project" value="UniProtKB-SubCell"/>
</dbReference>
<dbReference type="Gene3D" id="2.40.170.20">
    <property type="entry name" value="TonB-dependent receptor, beta-barrel domain"/>
    <property type="match status" value="1"/>
</dbReference>
<dbReference type="Gene3D" id="2.60.40.1120">
    <property type="entry name" value="Carboxypeptidase-like, regulatory domain"/>
    <property type="match status" value="1"/>
</dbReference>
<dbReference type="InterPro" id="IPR023996">
    <property type="entry name" value="TonB-dep_OMP_SusC/RagA"/>
</dbReference>
<reference evidence="10 11" key="1">
    <citation type="journal article" date="2013" name="Genome Announc.">
        <title>Draft Genome Sequence of Cesiribacter andamanensis Strain AMV16T, Isolated from a Soil Sample from a Mud Volcano in the Andaman Islands, India.</title>
        <authorList>
            <person name="Shivaji S."/>
            <person name="Ara S."/>
            <person name="Begum Z."/>
            <person name="Srinivas T.N."/>
            <person name="Singh A."/>
            <person name="Kumar Pinnaka A."/>
        </authorList>
    </citation>
    <scope>NUCLEOTIDE SEQUENCE [LARGE SCALE GENOMIC DNA]</scope>
    <source>
        <strain evidence="10 11">AMV16</strain>
    </source>
</reference>
<dbReference type="EMBL" id="AODQ01000054">
    <property type="protein sequence ID" value="EMR02552.1"/>
    <property type="molecule type" value="Genomic_DNA"/>
</dbReference>
<dbReference type="InterPro" id="IPR008969">
    <property type="entry name" value="CarboxyPept-like_regulatory"/>
</dbReference>
<dbReference type="NCBIfam" id="TIGR04057">
    <property type="entry name" value="SusC_RagA_signa"/>
    <property type="match status" value="1"/>
</dbReference>
<dbReference type="Pfam" id="PF13715">
    <property type="entry name" value="CarbopepD_reg_2"/>
    <property type="match status" value="1"/>
</dbReference>
<organism evidence="10 11">
    <name type="scientific">Cesiribacter andamanensis AMV16</name>
    <dbReference type="NCBI Taxonomy" id="1279009"/>
    <lineage>
        <taxon>Bacteria</taxon>
        <taxon>Pseudomonadati</taxon>
        <taxon>Bacteroidota</taxon>
        <taxon>Cytophagia</taxon>
        <taxon>Cytophagales</taxon>
        <taxon>Cesiribacteraceae</taxon>
        <taxon>Cesiribacter</taxon>
    </lineage>
</organism>
<evidence type="ECO:0000256" key="3">
    <source>
        <dbReference type="ARBA" id="ARBA00022452"/>
    </source>
</evidence>
<dbReference type="STRING" id="1279009.ADICEAN_02304"/>
<keyword evidence="5 7" id="KW-0472">Membrane</keyword>
<dbReference type="RefSeq" id="WP_009195697.1">
    <property type="nucleotide sequence ID" value="NZ_AODQ01000054.1"/>
</dbReference>
<dbReference type="InterPro" id="IPR036942">
    <property type="entry name" value="Beta-barrel_TonB_sf"/>
</dbReference>
<evidence type="ECO:0000256" key="2">
    <source>
        <dbReference type="ARBA" id="ARBA00022448"/>
    </source>
</evidence>
<evidence type="ECO:0000256" key="6">
    <source>
        <dbReference type="ARBA" id="ARBA00023237"/>
    </source>
</evidence>
<keyword evidence="4 7" id="KW-0812">Transmembrane</keyword>
<feature type="signal peptide" evidence="8">
    <location>
        <begin position="1"/>
        <end position="21"/>
    </location>
</feature>
<sequence>MMSRCILLIVFCFGSTLPALAQLQQVGGVVRDTKGETLPGVAIRVKGTTTGAVTNLQGQYSLQVSGPESVLIASFVGFQTQEILVGNRSVIDITLEESVEQLREVVVTALGIEKEKKSLGYSAQAISGDELVVARENNLINSLAGRVSGVQINQSGTGPGGTSKVVIRGFSSIAGANTPLYVVDGIPMANPQGGGGQFGGVDYGDGISNLNPDDIESIDILKGASATALYGSRGQNGVIMITTKKGRARKGIGVDFSSNLTLETPLVLPDFQNRFGRGSNGEYPLNNQGNFTDAIRGSWGPRALGQSELNGVPFVDWTGEQKPYTTYENNIRDFFRTGQTYTNAIGFSGGSETTQARVALSHLHTENILPNSNLDRLNLSLNISSQLSEKFSVEGKINYIKQNAFNRPNLTLSPDNPMNSLIQMPRSIDLNDLKDYRLPNGRPRVYTNAAAPDQWQNPYWAVNLNTNNDERDRIIGYVKLEYAFTDWLRMHVRSGTDYYNDFRQNRNATNTIYRITPDRSFYSEYYGRFEERNSDLLLVANKAFSERLSLTATAGGNLMQQKARSISTSAQGLNIPDFFVIQNALSTLTSEGASQKRIHSVYGSVQAAYNNYLFVEVSGRNDWSSALPPTAWSYFYPSISSSLVFTDLLDRDWGILSFGKLRASYAEVGNDTGPHQLDLNYFVNNLTHGGQTFGQISRTRPPIDLKPERTTALEAGLELGFLKNRIQADVTYYHAGTANQILAVPVSKPSGFETSIINAGLVTNQGIELSLRGSPVKTTGFSWETAVNFTRNRSRVEELAPNVEVYQIGGNYDQFGVRIQAEVGGQFGDIYADNAFLRDPQTGRRIIGSNGLPLRDPAGIRRIGNFQPDFLAGFSNAFTYKNFTASFLLDIRKGGDIFSFSNSVAAANGNARYTQYDRLEWYAGAGGYIAEGVTEGGAKNTIEVNPQAYWETVGGRASTYAEAFLYDGSFVKLREATLGYRLPERLLERTFLTTARLSLVGRNLFFLHKNTPGFDPEATFNAGNDQGIEAFAFPSTRSVGVNLNVTF</sequence>
<dbReference type="InterPro" id="IPR012910">
    <property type="entry name" value="Plug_dom"/>
</dbReference>
<dbReference type="Pfam" id="PF07715">
    <property type="entry name" value="Plug"/>
    <property type="match status" value="1"/>
</dbReference>
<comment type="similarity">
    <text evidence="7">Belongs to the TonB-dependent receptor family.</text>
</comment>
<dbReference type="OrthoDB" id="9768177at2"/>
<keyword evidence="3 7" id="KW-1134">Transmembrane beta strand</keyword>
<evidence type="ECO:0000313" key="10">
    <source>
        <dbReference type="EMBL" id="EMR02552.1"/>
    </source>
</evidence>
<name>M7N5I4_9BACT</name>
<accession>M7N5I4</accession>
<evidence type="ECO:0000256" key="1">
    <source>
        <dbReference type="ARBA" id="ARBA00004571"/>
    </source>
</evidence>
<evidence type="ECO:0000256" key="8">
    <source>
        <dbReference type="SAM" id="SignalP"/>
    </source>
</evidence>
<dbReference type="SUPFAM" id="SSF49464">
    <property type="entry name" value="Carboxypeptidase regulatory domain-like"/>
    <property type="match status" value="1"/>
</dbReference>
<dbReference type="InterPro" id="IPR037066">
    <property type="entry name" value="Plug_dom_sf"/>
</dbReference>